<reference evidence="2" key="1">
    <citation type="journal article" date="2023" name="Science">
        <title>Genome structures resolve the early diversification of teleost fishes.</title>
        <authorList>
            <person name="Parey E."/>
            <person name="Louis A."/>
            <person name="Montfort J."/>
            <person name="Bouchez O."/>
            <person name="Roques C."/>
            <person name="Iampietro C."/>
            <person name="Lluch J."/>
            <person name="Castinel A."/>
            <person name="Donnadieu C."/>
            <person name="Desvignes T."/>
            <person name="Floi Bucao C."/>
            <person name="Jouanno E."/>
            <person name="Wen M."/>
            <person name="Mejri S."/>
            <person name="Dirks R."/>
            <person name="Jansen H."/>
            <person name="Henkel C."/>
            <person name="Chen W.J."/>
            <person name="Zahm M."/>
            <person name="Cabau C."/>
            <person name="Klopp C."/>
            <person name="Thompson A.W."/>
            <person name="Robinson-Rechavi M."/>
            <person name="Braasch I."/>
            <person name="Lecointre G."/>
            <person name="Bobe J."/>
            <person name="Postlethwait J.H."/>
            <person name="Berthelot C."/>
            <person name="Roest Crollius H."/>
            <person name="Guiguen Y."/>
        </authorList>
    </citation>
    <scope>NUCLEOTIDE SEQUENCE</scope>
    <source>
        <strain evidence="2">NC1722</strain>
    </source>
</reference>
<sequence length="72" mass="7726">MNGDLVIIPGGMTKNIVSGFKKCCISNAMDGSEDGVLWEAEQGMPNQKVSGESGDSEVDSDAERCSSMRRRL</sequence>
<evidence type="ECO:0000313" key="2">
    <source>
        <dbReference type="EMBL" id="KAJ8352955.1"/>
    </source>
</evidence>
<dbReference type="Proteomes" id="UP001221898">
    <property type="component" value="Unassembled WGS sequence"/>
</dbReference>
<dbReference type="EMBL" id="JAINUG010001921">
    <property type="protein sequence ID" value="KAJ8352955.1"/>
    <property type="molecule type" value="Genomic_DNA"/>
</dbReference>
<organism evidence="2 3">
    <name type="scientific">Aldrovandia affinis</name>
    <dbReference type="NCBI Taxonomy" id="143900"/>
    <lineage>
        <taxon>Eukaryota</taxon>
        <taxon>Metazoa</taxon>
        <taxon>Chordata</taxon>
        <taxon>Craniata</taxon>
        <taxon>Vertebrata</taxon>
        <taxon>Euteleostomi</taxon>
        <taxon>Actinopterygii</taxon>
        <taxon>Neopterygii</taxon>
        <taxon>Teleostei</taxon>
        <taxon>Notacanthiformes</taxon>
        <taxon>Halosauridae</taxon>
        <taxon>Aldrovandia</taxon>
    </lineage>
</organism>
<protein>
    <submittedName>
        <fullName evidence="2">Uncharacterized protein</fullName>
    </submittedName>
</protein>
<evidence type="ECO:0000313" key="3">
    <source>
        <dbReference type="Proteomes" id="UP001221898"/>
    </source>
</evidence>
<comment type="caution">
    <text evidence="2">The sequence shown here is derived from an EMBL/GenBank/DDBJ whole genome shotgun (WGS) entry which is preliminary data.</text>
</comment>
<accession>A0AAD7R0X1</accession>
<dbReference type="AlphaFoldDB" id="A0AAD7R0X1"/>
<proteinExistence type="predicted"/>
<feature type="region of interest" description="Disordered" evidence="1">
    <location>
        <begin position="43"/>
        <end position="72"/>
    </location>
</feature>
<gene>
    <name evidence="2" type="ORF">AAFF_G00132120</name>
</gene>
<evidence type="ECO:0000256" key="1">
    <source>
        <dbReference type="SAM" id="MobiDB-lite"/>
    </source>
</evidence>
<keyword evidence="3" id="KW-1185">Reference proteome</keyword>
<name>A0AAD7R0X1_9TELE</name>